<accession>F5T0L9</accession>
<name>F5T0L9_9GAMM</name>
<gene>
    <name evidence="1" type="ORF">MAMP_00122</name>
</gene>
<evidence type="ECO:0000313" key="1">
    <source>
        <dbReference type="EMBL" id="EGL53870.1"/>
    </source>
</evidence>
<sequence length="55" mass="6374">MNASLDDLKDFAENLMAVCNHQVQKNRPLSKISIDILAKQFIYRKQKNNKQNSNP</sequence>
<dbReference type="RefSeq" id="WP_007146118.1">
    <property type="nucleotide sequence ID" value="NZ_AFIG01000002.1"/>
</dbReference>
<organism evidence="1 2">
    <name type="scientific">Methylophaga aminisulfidivorans MP</name>
    <dbReference type="NCBI Taxonomy" id="1026882"/>
    <lineage>
        <taxon>Bacteria</taxon>
        <taxon>Pseudomonadati</taxon>
        <taxon>Pseudomonadota</taxon>
        <taxon>Gammaproteobacteria</taxon>
        <taxon>Thiotrichales</taxon>
        <taxon>Piscirickettsiaceae</taxon>
        <taxon>Methylophaga</taxon>
    </lineage>
</organism>
<reference evidence="1 2" key="1">
    <citation type="journal article" date="2011" name="J. Bacteriol.">
        <title>Draft genome sequence of Methylophaga aminisulfidivorans MP T.</title>
        <authorList>
            <person name="Han G.H."/>
            <person name="Kim W."/>
            <person name="Chun J."/>
            <person name="Kim S.W."/>
        </authorList>
    </citation>
    <scope>NUCLEOTIDE SEQUENCE [LARGE SCALE GENOMIC DNA]</scope>
    <source>
        <strain evidence="2">MP(T)</strain>
    </source>
</reference>
<evidence type="ECO:0000313" key="2">
    <source>
        <dbReference type="Proteomes" id="UP000003544"/>
    </source>
</evidence>
<dbReference type="AlphaFoldDB" id="F5T0L9"/>
<dbReference type="EMBL" id="AFIG01000002">
    <property type="protein sequence ID" value="EGL53870.1"/>
    <property type="molecule type" value="Genomic_DNA"/>
</dbReference>
<keyword evidence="2" id="KW-1185">Reference proteome</keyword>
<proteinExistence type="predicted"/>
<dbReference type="Proteomes" id="UP000003544">
    <property type="component" value="Unassembled WGS sequence"/>
</dbReference>
<protein>
    <submittedName>
        <fullName evidence="1">Uncharacterized protein</fullName>
    </submittedName>
</protein>
<comment type="caution">
    <text evidence="1">The sequence shown here is derived from an EMBL/GenBank/DDBJ whole genome shotgun (WGS) entry which is preliminary data.</text>
</comment>
<dbReference type="STRING" id="1026882.MAMP_00122"/>